<evidence type="ECO:0000259" key="1">
    <source>
        <dbReference type="Pfam" id="PF04965"/>
    </source>
</evidence>
<organism evidence="2 3">
    <name type="scientific">Pontibacter aydingkolensis</name>
    <dbReference type="NCBI Taxonomy" id="1911536"/>
    <lineage>
        <taxon>Bacteria</taxon>
        <taxon>Pseudomonadati</taxon>
        <taxon>Bacteroidota</taxon>
        <taxon>Cytophagia</taxon>
        <taxon>Cytophagales</taxon>
        <taxon>Hymenobacteraceae</taxon>
        <taxon>Pontibacter</taxon>
    </lineage>
</organism>
<dbReference type="SUPFAM" id="SSF160719">
    <property type="entry name" value="gpW/gp25-like"/>
    <property type="match status" value="1"/>
</dbReference>
<feature type="domain" description="IraD/Gp25-like" evidence="1">
    <location>
        <begin position="28"/>
        <end position="131"/>
    </location>
</feature>
<evidence type="ECO:0000313" key="2">
    <source>
        <dbReference type="EMBL" id="MBW7466860.1"/>
    </source>
</evidence>
<comment type="caution">
    <text evidence="2">The sequence shown here is derived from an EMBL/GenBank/DDBJ whole genome shotgun (WGS) entry which is preliminary data.</text>
</comment>
<keyword evidence="3" id="KW-1185">Reference proteome</keyword>
<proteinExistence type="predicted"/>
<dbReference type="RefSeq" id="WP_219876736.1">
    <property type="nucleotide sequence ID" value="NZ_JAHYXK010000004.1"/>
</dbReference>
<sequence>MSILYNYYTLPLQCQDLIQKKRQSRCTLADSLRQHIHLLIRTHFNESRFDSEYGCMIWEKDFETIRSVDKWKTELLDSFQKALKKYEVRLSDIQIVVNLDDLKVVDPKTRKIVELRRRINLHIEGIIRQTNEAFQHKEFIFFSPLSLT</sequence>
<dbReference type="InterPro" id="IPR007048">
    <property type="entry name" value="IraD/Gp25-like"/>
</dbReference>
<gene>
    <name evidence="2" type="ORF">K0O23_07255</name>
</gene>
<dbReference type="Pfam" id="PF04965">
    <property type="entry name" value="GPW_gp25"/>
    <property type="match status" value="1"/>
</dbReference>
<evidence type="ECO:0000313" key="3">
    <source>
        <dbReference type="Proteomes" id="UP000813018"/>
    </source>
</evidence>
<name>A0ABS7CSV0_9BACT</name>
<dbReference type="EMBL" id="JAHYXK010000004">
    <property type="protein sequence ID" value="MBW7466860.1"/>
    <property type="molecule type" value="Genomic_DNA"/>
</dbReference>
<protein>
    <submittedName>
        <fullName evidence="2">GPW/gp25 family protein</fullName>
    </submittedName>
</protein>
<accession>A0ABS7CSV0</accession>
<dbReference type="Gene3D" id="3.10.450.40">
    <property type="match status" value="1"/>
</dbReference>
<reference evidence="2 3" key="1">
    <citation type="journal article" date="2016" name="Int. J. Syst. Evol. Microbiol.">
        <title>Pontibacter aydingkolensis sp. nov., isolated from soil of a salt lake.</title>
        <authorList>
            <person name="Osman G."/>
            <person name="Zhang T."/>
            <person name="Lou K."/>
            <person name="Gao Y."/>
            <person name="Chang W."/>
            <person name="Lin Q."/>
            <person name="Yang H.M."/>
            <person name="Huo X.D."/>
            <person name="Wang N."/>
        </authorList>
    </citation>
    <scope>NUCLEOTIDE SEQUENCE [LARGE SCALE GENOMIC DNA]</scope>
    <source>
        <strain evidence="2 3">KACC 19255</strain>
    </source>
</reference>
<dbReference type="Proteomes" id="UP000813018">
    <property type="component" value="Unassembled WGS sequence"/>
</dbReference>